<reference evidence="1 2" key="1">
    <citation type="submission" date="2018-11" db="EMBL/GenBank/DDBJ databases">
        <title>the genome of Mesorhizobium tamadayense DSM 28320.</title>
        <authorList>
            <person name="Gao J."/>
        </authorList>
    </citation>
    <scope>NUCLEOTIDE SEQUENCE [LARGE SCALE GENOMIC DNA]</scope>
    <source>
        <strain evidence="1 2">DSM 28320</strain>
    </source>
</reference>
<dbReference type="RefSeq" id="WP_125000575.1">
    <property type="nucleotide sequence ID" value="NZ_RQXT01000021.1"/>
</dbReference>
<gene>
    <name evidence="1" type="ORF">EH240_17830</name>
</gene>
<dbReference type="Proteomes" id="UP000273786">
    <property type="component" value="Unassembled WGS sequence"/>
</dbReference>
<dbReference type="EMBL" id="RQXT01000021">
    <property type="protein sequence ID" value="RRH99667.1"/>
    <property type="molecule type" value="Genomic_DNA"/>
</dbReference>
<accession>A0A3P3FMP8</accession>
<evidence type="ECO:0000313" key="2">
    <source>
        <dbReference type="Proteomes" id="UP000273786"/>
    </source>
</evidence>
<protein>
    <submittedName>
        <fullName evidence="1">Uncharacterized protein</fullName>
    </submittedName>
</protein>
<name>A0A3P3FMP8_9HYPH</name>
<keyword evidence="2" id="KW-1185">Reference proteome</keyword>
<organism evidence="1 2">
    <name type="scientific">Mesorhizobium tamadayense</name>
    <dbReference type="NCBI Taxonomy" id="425306"/>
    <lineage>
        <taxon>Bacteria</taxon>
        <taxon>Pseudomonadati</taxon>
        <taxon>Pseudomonadota</taxon>
        <taxon>Alphaproteobacteria</taxon>
        <taxon>Hyphomicrobiales</taxon>
        <taxon>Phyllobacteriaceae</taxon>
        <taxon>Mesorhizobium</taxon>
    </lineage>
</organism>
<dbReference type="OrthoDB" id="8082638at2"/>
<dbReference type="AlphaFoldDB" id="A0A3P3FMP8"/>
<evidence type="ECO:0000313" key="1">
    <source>
        <dbReference type="EMBL" id="RRH99667.1"/>
    </source>
</evidence>
<sequence length="151" mass="16221">MVSLVFVSYRAIVPDQRISQLGATGERAGRGSLGAGKMAVELAGCNEEAQETDAVAALIAAHRQAMAKVESLGNRLMQAEEAEAALIGPRLDAVMAEEAVVRRQAAMAPVADVCELKMKAAHFERLMNDGWCDVDSDDLHELLRSFVDLPI</sequence>
<comment type="caution">
    <text evidence="1">The sequence shown here is derived from an EMBL/GenBank/DDBJ whole genome shotgun (WGS) entry which is preliminary data.</text>
</comment>
<proteinExistence type="predicted"/>